<name>A0A5T1VQD6_CAMJU</name>
<reference evidence="1" key="1">
    <citation type="submission" date="2018-07" db="EMBL/GenBank/DDBJ databases">
        <authorList>
            <consortium name="NARMS: The National Antimicrobial Resistance Monitoring System"/>
        </authorList>
    </citation>
    <scope>NUCLEOTIDE SEQUENCE</scope>
    <source>
        <strain evidence="1">FSIS11811530</strain>
    </source>
</reference>
<comment type="caution">
    <text evidence="1">The sequence shown here is derived from an EMBL/GenBank/DDBJ whole genome shotgun (WGS) entry which is preliminary data.</text>
</comment>
<dbReference type="AlphaFoldDB" id="A0A5T1VQD6"/>
<accession>A0A5T1VQD6</accession>
<dbReference type="InterPro" id="IPR025591">
    <property type="entry name" value="RloB"/>
</dbReference>
<gene>
    <name evidence="1" type="ORF">DUH84_09010</name>
</gene>
<evidence type="ECO:0000313" key="1">
    <source>
        <dbReference type="EMBL" id="EAL7092286.1"/>
    </source>
</evidence>
<protein>
    <submittedName>
        <fullName evidence="1">RloB domain-containing protein</fullName>
    </submittedName>
</protein>
<dbReference type="EMBL" id="AACQNU010000104">
    <property type="protein sequence ID" value="EAL7092286.1"/>
    <property type="molecule type" value="Genomic_DNA"/>
</dbReference>
<dbReference type="Pfam" id="PF13707">
    <property type="entry name" value="RloB"/>
    <property type="match status" value="1"/>
</dbReference>
<sequence length="199" mass="23534">MNKKTKPSIQIWCEGKTEEDYFNSLFKYLNYDNVKIDVKNLKNNNSYKNILYKIEKAPYVDKLIIVMDLDRAKSDTSELKILEKLIKHIKNSKDKHLFLTLGDFEDWLRFHFVDNSKNSKTNFYKILGYSDSKNFKSSTNDLYSQILSKGGCIENAEKYFCNIAVFCNKRCEINKNSLNNQTQSNLYYFRRLLEQYNGA</sequence>
<organism evidence="1">
    <name type="scientific">Campylobacter jejuni</name>
    <dbReference type="NCBI Taxonomy" id="197"/>
    <lineage>
        <taxon>Bacteria</taxon>
        <taxon>Pseudomonadati</taxon>
        <taxon>Campylobacterota</taxon>
        <taxon>Epsilonproteobacteria</taxon>
        <taxon>Campylobacterales</taxon>
        <taxon>Campylobacteraceae</taxon>
        <taxon>Campylobacter</taxon>
    </lineage>
</organism>
<proteinExistence type="predicted"/>